<feature type="compositionally biased region" description="Basic and acidic residues" evidence="1">
    <location>
        <begin position="145"/>
        <end position="155"/>
    </location>
</feature>
<reference evidence="2 3" key="1">
    <citation type="journal article" date="2021" name="Sci. Rep.">
        <title>Genome sequencing of the multicellular alga Astrephomene provides insights into convergent evolution of germ-soma differentiation.</title>
        <authorList>
            <person name="Yamashita S."/>
            <person name="Yamamoto K."/>
            <person name="Matsuzaki R."/>
            <person name="Suzuki S."/>
            <person name="Yamaguchi H."/>
            <person name="Hirooka S."/>
            <person name="Minakuchi Y."/>
            <person name="Miyagishima S."/>
            <person name="Kawachi M."/>
            <person name="Toyoda A."/>
            <person name="Nozaki H."/>
        </authorList>
    </citation>
    <scope>NUCLEOTIDE SEQUENCE [LARGE SCALE GENOMIC DNA]</scope>
    <source>
        <strain evidence="2 3">NIES-4017</strain>
    </source>
</reference>
<protein>
    <submittedName>
        <fullName evidence="2">Uncharacterized protein</fullName>
    </submittedName>
</protein>
<organism evidence="2 3">
    <name type="scientific">Astrephomene gubernaculifera</name>
    <dbReference type="NCBI Taxonomy" id="47775"/>
    <lineage>
        <taxon>Eukaryota</taxon>
        <taxon>Viridiplantae</taxon>
        <taxon>Chlorophyta</taxon>
        <taxon>core chlorophytes</taxon>
        <taxon>Chlorophyceae</taxon>
        <taxon>CS clade</taxon>
        <taxon>Chlamydomonadales</taxon>
        <taxon>Astrephomenaceae</taxon>
        <taxon>Astrephomene</taxon>
    </lineage>
</organism>
<comment type="caution">
    <text evidence="2">The sequence shown here is derived from an EMBL/GenBank/DDBJ whole genome shotgun (WGS) entry which is preliminary data.</text>
</comment>
<gene>
    <name evidence="2" type="ORF">Agub_g1754</name>
</gene>
<feature type="compositionally biased region" description="Low complexity" evidence="1">
    <location>
        <begin position="86"/>
        <end position="116"/>
    </location>
</feature>
<name>A0AAD3DIN8_9CHLO</name>
<keyword evidence="3" id="KW-1185">Reference proteome</keyword>
<dbReference type="AlphaFoldDB" id="A0AAD3DIN8"/>
<dbReference type="Proteomes" id="UP001054857">
    <property type="component" value="Unassembled WGS sequence"/>
</dbReference>
<evidence type="ECO:0000313" key="2">
    <source>
        <dbReference type="EMBL" id="GFR41112.1"/>
    </source>
</evidence>
<feature type="region of interest" description="Disordered" evidence="1">
    <location>
        <begin position="86"/>
        <end position="162"/>
    </location>
</feature>
<sequence>MEAVRRLTGWPLPPHLTAPHPRPVTYLPPLERDPEGEWALRCLAGGMSLPDYLLSRAGPQPPAALLRQLDRTDLLLYDTTSLLPPAATARPHAAPGAAPQLPQQQQWQQPPSSSLPVNPQEREAARQRPLSRPHMKGSRVARKRLREEVRRREAEAAGEVPW</sequence>
<dbReference type="EMBL" id="BMAR01000001">
    <property type="protein sequence ID" value="GFR41112.1"/>
    <property type="molecule type" value="Genomic_DNA"/>
</dbReference>
<evidence type="ECO:0000256" key="1">
    <source>
        <dbReference type="SAM" id="MobiDB-lite"/>
    </source>
</evidence>
<feature type="compositionally biased region" description="Basic residues" evidence="1">
    <location>
        <begin position="129"/>
        <end position="144"/>
    </location>
</feature>
<accession>A0AAD3DIN8</accession>
<evidence type="ECO:0000313" key="3">
    <source>
        <dbReference type="Proteomes" id="UP001054857"/>
    </source>
</evidence>
<proteinExistence type="predicted"/>